<dbReference type="InterPro" id="IPR013785">
    <property type="entry name" value="Aldolase_TIM"/>
</dbReference>
<dbReference type="Pfam" id="PF00724">
    <property type="entry name" value="Oxidored_FMN"/>
    <property type="match status" value="2"/>
</dbReference>
<name>A0AAW1RRN8_9CHLO</name>
<feature type="region of interest" description="Disordered" evidence="4">
    <location>
        <begin position="1"/>
        <end position="25"/>
    </location>
</feature>
<accession>A0AAW1RRN8</accession>
<dbReference type="AlphaFoldDB" id="A0AAW1RRN8"/>
<protein>
    <recommendedName>
        <fullName evidence="5">NADH:flavin oxidoreductase/NADH oxidase N-terminal domain-containing protein</fullName>
    </recommendedName>
</protein>
<proteinExistence type="inferred from homology"/>
<gene>
    <name evidence="6" type="ORF">WJX84_011172</name>
</gene>
<dbReference type="PANTHER" id="PTHR22893:SF91">
    <property type="entry name" value="NADPH DEHYDROGENASE 2-RELATED"/>
    <property type="match status" value="1"/>
</dbReference>
<evidence type="ECO:0000256" key="2">
    <source>
        <dbReference type="ARBA" id="ARBA00005979"/>
    </source>
</evidence>
<feature type="domain" description="NADH:flavin oxidoreductase/NADH oxidase N-terminal" evidence="5">
    <location>
        <begin position="16"/>
        <end position="188"/>
    </location>
</feature>
<evidence type="ECO:0000313" key="6">
    <source>
        <dbReference type="EMBL" id="KAK9836076.1"/>
    </source>
</evidence>
<organism evidence="6 7">
    <name type="scientific">Apatococcus fuscideae</name>
    <dbReference type="NCBI Taxonomy" id="2026836"/>
    <lineage>
        <taxon>Eukaryota</taxon>
        <taxon>Viridiplantae</taxon>
        <taxon>Chlorophyta</taxon>
        <taxon>core chlorophytes</taxon>
        <taxon>Trebouxiophyceae</taxon>
        <taxon>Chlorellales</taxon>
        <taxon>Chlorellaceae</taxon>
        <taxon>Apatococcus</taxon>
    </lineage>
</organism>
<keyword evidence="3" id="KW-0285">Flavoprotein</keyword>
<reference evidence="6 7" key="1">
    <citation type="journal article" date="2024" name="Nat. Commun.">
        <title>Phylogenomics reveals the evolutionary origins of lichenization in chlorophyte algae.</title>
        <authorList>
            <person name="Puginier C."/>
            <person name="Libourel C."/>
            <person name="Otte J."/>
            <person name="Skaloud P."/>
            <person name="Haon M."/>
            <person name="Grisel S."/>
            <person name="Petersen M."/>
            <person name="Berrin J.G."/>
            <person name="Delaux P.M."/>
            <person name="Dal Grande F."/>
            <person name="Keller J."/>
        </authorList>
    </citation>
    <scope>NUCLEOTIDE SEQUENCE [LARGE SCALE GENOMIC DNA]</scope>
    <source>
        <strain evidence="6 7">SAG 2523</strain>
    </source>
</reference>
<dbReference type="GO" id="GO:0010181">
    <property type="term" value="F:FMN binding"/>
    <property type="evidence" value="ECO:0007669"/>
    <property type="project" value="InterPro"/>
</dbReference>
<evidence type="ECO:0000259" key="5">
    <source>
        <dbReference type="Pfam" id="PF00724"/>
    </source>
</evidence>
<dbReference type="InterPro" id="IPR045247">
    <property type="entry name" value="Oye-like"/>
</dbReference>
<dbReference type="EMBL" id="JALJOV010002032">
    <property type="protein sequence ID" value="KAK9836076.1"/>
    <property type="molecule type" value="Genomic_DNA"/>
</dbReference>
<dbReference type="GO" id="GO:0016491">
    <property type="term" value="F:oxidoreductase activity"/>
    <property type="evidence" value="ECO:0007669"/>
    <property type="project" value="InterPro"/>
</dbReference>
<dbReference type="PANTHER" id="PTHR22893">
    <property type="entry name" value="NADH OXIDOREDUCTASE-RELATED"/>
    <property type="match status" value="1"/>
</dbReference>
<comment type="caution">
    <text evidence="6">The sequence shown here is derived from an EMBL/GenBank/DDBJ whole genome shotgun (WGS) entry which is preliminary data.</text>
</comment>
<dbReference type="Gene3D" id="3.20.20.70">
    <property type="entry name" value="Aldolase class I"/>
    <property type="match status" value="2"/>
</dbReference>
<feature type="region of interest" description="Disordered" evidence="4">
    <location>
        <begin position="98"/>
        <end position="121"/>
    </location>
</feature>
<dbReference type="InterPro" id="IPR001155">
    <property type="entry name" value="OxRdtase_FMN_N"/>
</dbReference>
<evidence type="ECO:0000313" key="7">
    <source>
        <dbReference type="Proteomes" id="UP001485043"/>
    </source>
</evidence>
<comment type="cofactor">
    <cofactor evidence="1">
        <name>FMN</name>
        <dbReference type="ChEBI" id="CHEBI:58210"/>
    </cofactor>
</comment>
<comment type="similarity">
    <text evidence="2">Belongs to the NADH:flavin oxidoreductase/NADH oxidase family.</text>
</comment>
<evidence type="ECO:0000256" key="3">
    <source>
        <dbReference type="ARBA" id="ARBA00022643"/>
    </source>
</evidence>
<keyword evidence="7" id="KW-1185">Reference proteome</keyword>
<dbReference type="Proteomes" id="UP001485043">
    <property type="component" value="Unassembled WGS sequence"/>
</dbReference>
<dbReference type="SUPFAM" id="SSF51395">
    <property type="entry name" value="FMN-linked oxidoreductases"/>
    <property type="match status" value="1"/>
</dbReference>
<evidence type="ECO:0000256" key="1">
    <source>
        <dbReference type="ARBA" id="ARBA00001917"/>
    </source>
</evidence>
<evidence type="ECO:0000256" key="4">
    <source>
        <dbReference type="SAM" id="MobiDB-lite"/>
    </source>
</evidence>
<feature type="domain" description="NADH:flavin oxidoreductase/NADH oxidase N-terminal" evidence="5">
    <location>
        <begin position="190"/>
        <end position="301"/>
    </location>
</feature>
<sequence>MKPSCRASTAEALNRKAANPGKVPQDNAVEYYSQRARGSEGGLILTEATPISETAHGYPCVPGIYTEEQIKGWKKTVKAVKAVGPTFFMQIWDGGRSSHNEFRPGKAQPLSPTDEQPEGDVYLPDGNPAKFLKPQAIDKAGITKLIEEFRQAAANAISGGFDGVEIHGANGYIIDQFIRPKPNQRTDEKSDRLGIRLSPYGQFGDVDDDKPNETDIYLTQQLNHFGLAYIHFVEPRVGGNTDCEVRHDSFDTQHFCKVWKGTFMSAGGYKRDNAIHALKHNQTDLVCVGRHYLSNPDLPRWWRENALLNKSNCDLFYSQGNEGYIYYPFLDGVPEAAKKFFS</sequence>
<keyword evidence="3" id="KW-0288">FMN</keyword>